<sequence>MNNSGPPLTVVPIFSDDGRPVPEFLAVLWHNRLRLRCVIDVRSLDFAAKTINHYWIAVLCPDWLNQLGTFYVMGGHTAESRNALAKGPTMRQHETLMTFLQKHVDIPVISTTAPFDTSKVVNQFYRETVDLTDMLSWLRIIWNTIEDHIPACSTKE</sequence>
<dbReference type="Proteomes" id="UP000242699">
    <property type="component" value="Unassembled WGS sequence"/>
</dbReference>
<evidence type="ECO:0000313" key="1">
    <source>
        <dbReference type="EMBL" id="PSR26170.1"/>
    </source>
</evidence>
<dbReference type="EMBL" id="PXYT01000040">
    <property type="protein sequence ID" value="PSR26170.1"/>
    <property type="molecule type" value="Genomic_DNA"/>
</dbReference>
<accession>A0A2T2WVB1</accession>
<gene>
    <name evidence="1" type="ORF">C7B43_14510</name>
</gene>
<name>A0A2T2WVB1_9FIRM</name>
<comment type="caution">
    <text evidence="1">The sequence shown here is derived from an EMBL/GenBank/DDBJ whole genome shotgun (WGS) entry which is preliminary data.</text>
</comment>
<dbReference type="AlphaFoldDB" id="A0A2T2WVB1"/>
<organism evidence="1 2">
    <name type="scientific">Sulfobacillus benefaciens</name>
    <dbReference type="NCBI Taxonomy" id="453960"/>
    <lineage>
        <taxon>Bacteria</taxon>
        <taxon>Bacillati</taxon>
        <taxon>Bacillota</taxon>
        <taxon>Clostridia</taxon>
        <taxon>Eubacteriales</taxon>
        <taxon>Clostridiales Family XVII. Incertae Sedis</taxon>
        <taxon>Sulfobacillus</taxon>
    </lineage>
</organism>
<protein>
    <submittedName>
        <fullName evidence="1">Uncharacterized protein</fullName>
    </submittedName>
</protein>
<proteinExistence type="predicted"/>
<evidence type="ECO:0000313" key="2">
    <source>
        <dbReference type="Proteomes" id="UP000242699"/>
    </source>
</evidence>
<reference evidence="1 2" key="1">
    <citation type="journal article" date="2014" name="BMC Genomics">
        <title>Comparison of environmental and isolate Sulfobacillus genomes reveals diverse carbon, sulfur, nitrogen, and hydrogen metabolisms.</title>
        <authorList>
            <person name="Justice N.B."/>
            <person name="Norman A."/>
            <person name="Brown C.T."/>
            <person name="Singh A."/>
            <person name="Thomas B.C."/>
            <person name="Banfield J.F."/>
        </authorList>
    </citation>
    <scope>NUCLEOTIDE SEQUENCE [LARGE SCALE GENOMIC DNA]</scope>
    <source>
        <strain evidence="1">AMDSBA1</strain>
    </source>
</reference>